<keyword evidence="9" id="KW-0812">Transmembrane</keyword>
<gene>
    <name evidence="10" type="ORF">LSAT_V11C100015330</name>
</gene>
<evidence type="ECO:0000256" key="7">
    <source>
        <dbReference type="ARBA" id="ARBA00023033"/>
    </source>
</evidence>
<evidence type="ECO:0000256" key="9">
    <source>
        <dbReference type="SAM" id="Phobius"/>
    </source>
</evidence>
<keyword evidence="9" id="KW-1133">Transmembrane helix</keyword>
<keyword evidence="6 8" id="KW-0408">Iron</keyword>
<keyword evidence="3 8" id="KW-0349">Heme</keyword>
<dbReference type="GO" id="GO:0005506">
    <property type="term" value="F:iron ion binding"/>
    <property type="evidence" value="ECO:0007669"/>
    <property type="project" value="InterPro"/>
</dbReference>
<proteinExistence type="inferred from homology"/>
<feature type="transmembrane region" description="Helical" evidence="9">
    <location>
        <begin position="6"/>
        <end position="24"/>
    </location>
</feature>
<evidence type="ECO:0000256" key="1">
    <source>
        <dbReference type="ARBA" id="ARBA00004721"/>
    </source>
</evidence>
<reference evidence="10 11" key="1">
    <citation type="journal article" date="2017" name="Nat. Commun.">
        <title>Genome assembly with in vitro proximity ligation data and whole-genome triplication in lettuce.</title>
        <authorList>
            <person name="Reyes-Chin-Wo S."/>
            <person name="Wang Z."/>
            <person name="Yang X."/>
            <person name="Kozik A."/>
            <person name="Arikit S."/>
            <person name="Song C."/>
            <person name="Xia L."/>
            <person name="Froenicke L."/>
            <person name="Lavelle D.O."/>
            <person name="Truco M.J."/>
            <person name="Xia R."/>
            <person name="Zhu S."/>
            <person name="Xu C."/>
            <person name="Xu H."/>
            <person name="Xu X."/>
            <person name="Cox K."/>
            <person name="Korf I."/>
            <person name="Meyers B.C."/>
            <person name="Michelmore R.W."/>
        </authorList>
    </citation>
    <scope>NUCLEOTIDE SEQUENCE [LARGE SCALE GENOMIC DNA]</scope>
    <source>
        <strain evidence="11">cv. Salinas</strain>
        <tissue evidence="10">Seedlings</tissue>
    </source>
</reference>
<keyword evidence="7" id="KW-0503">Monooxygenase</keyword>
<accession>A0A9R1WIQ2</accession>
<comment type="caution">
    <text evidence="10">The sequence shown here is derived from an EMBL/GenBank/DDBJ whole genome shotgun (WGS) entry which is preliminary data.</text>
</comment>
<comment type="pathway">
    <text evidence="1">Secondary metabolite biosynthesis; terpenoid biosynthesis.</text>
</comment>
<comment type="cofactor">
    <cofactor evidence="8">
        <name>heme</name>
        <dbReference type="ChEBI" id="CHEBI:30413"/>
    </cofactor>
</comment>
<dbReference type="PANTHER" id="PTHR47955">
    <property type="entry name" value="CYTOCHROME P450 FAMILY 71 PROTEIN"/>
    <property type="match status" value="1"/>
</dbReference>
<dbReference type="GO" id="GO:0051762">
    <property type="term" value="P:sesquiterpene biosynthetic process"/>
    <property type="evidence" value="ECO:0007669"/>
    <property type="project" value="UniProtKB-ARBA"/>
</dbReference>
<keyword evidence="9" id="KW-0472">Membrane</keyword>
<dbReference type="InterPro" id="IPR001128">
    <property type="entry name" value="Cyt_P450"/>
</dbReference>
<dbReference type="InterPro" id="IPR002401">
    <property type="entry name" value="Cyt_P450_E_grp-I"/>
</dbReference>
<dbReference type="FunFam" id="1.10.630.10:FF:000011">
    <property type="entry name" value="Cytochrome P450 83B1"/>
    <property type="match status" value="1"/>
</dbReference>
<name>A0A9R1WIQ2_LACSA</name>
<evidence type="ECO:0000256" key="5">
    <source>
        <dbReference type="ARBA" id="ARBA00023002"/>
    </source>
</evidence>
<dbReference type="GO" id="GO:0020037">
    <property type="term" value="F:heme binding"/>
    <property type="evidence" value="ECO:0007669"/>
    <property type="project" value="InterPro"/>
</dbReference>
<dbReference type="AlphaFoldDB" id="A0A9R1WIQ2"/>
<dbReference type="GO" id="GO:0016712">
    <property type="term" value="F:oxidoreductase activity, acting on paired donors, with incorporation or reduction of molecular oxygen, reduced flavin or flavoprotein as one donor, and incorporation of one atom of oxygen"/>
    <property type="evidence" value="ECO:0007669"/>
    <property type="project" value="UniProtKB-ARBA"/>
</dbReference>
<keyword evidence="4 8" id="KW-0479">Metal-binding</keyword>
<dbReference type="PANTHER" id="PTHR47955:SF16">
    <property type="entry name" value="CYTOCHROME P450"/>
    <property type="match status" value="1"/>
</dbReference>
<evidence type="ECO:0008006" key="12">
    <source>
        <dbReference type="Google" id="ProtNLM"/>
    </source>
</evidence>
<protein>
    <recommendedName>
        <fullName evidence="12">Cytochrome P450</fullName>
    </recommendedName>
</protein>
<evidence type="ECO:0000256" key="6">
    <source>
        <dbReference type="ARBA" id="ARBA00023004"/>
    </source>
</evidence>
<dbReference type="SUPFAM" id="SSF48264">
    <property type="entry name" value="Cytochrome P450"/>
    <property type="match status" value="1"/>
</dbReference>
<sequence length="501" mass="56826">MASFSSLQISLISLVLLIILINLLRIKWISFHSNNKKNFPPSPRKLPIIGNFHQLGSSPNQSLQLLAQKHGPIMLLHFGSTPMLVASSAEVAREILKTHDLSFSSRPSLTIPNILLYGCKDVAFAPYGEYWRQLKSTVVVHLLSSTRVRSFQQVREKEISRMISMLEDSHGSLVDIGSLLISLTNNIICRVAVGRAYDGSKLTDILCRLLHMFTVFSVGSYIPWLKWVDRVSGLEGKAKKVAQEFDEFIEDIIEEHLNNKKSANEVQDLVDILLDVQRDNTIDFNFHRDTLKAVILNMFLAGTDTTYTSLQWTIAELIKHPRVMKKLQKEATEIAKGRSMIVEEDLEKMEYLKAVIKESLRLHPPVPLLVPRISTQDVKLKGYDIPKGTQVIINAWAIGRDPDIWKQESEDFMPERFFKSLIDYNGVNFEWLPFGGGRRKCSGIQFGVVIMELALANLVYKFDLTLPNGAKREDLDMSEEFGIVLHMKSSPKVMATPRATY</sequence>
<dbReference type="Pfam" id="PF00067">
    <property type="entry name" value="p450"/>
    <property type="match status" value="1"/>
</dbReference>
<evidence type="ECO:0000256" key="4">
    <source>
        <dbReference type="ARBA" id="ARBA00022723"/>
    </source>
</evidence>
<evidence type="ECO:0000256" key="3">
    <source>
        <dbReference type="ARBA" id="ARBA00022617"/>
    </source>
</evidence>
<comment type="similarity">
    <text evidence="2">Belongs to the cytochrome P450 family.</text>
</comment>
<evidence type="ECO:0000256" key="2">
    <source>
        <dbReference type="ARBA" id="ARBA00010617"/>
    </source>
</evidence>
<dbReference type="OrthoDB" id="1470350at2759"/>
<dbReference type="CDD" id="cd11072">
    <property type="entry name" value="CYP71-like"/>
    <property type="match status" value="1"/>
</dbReference>
<dbReference type="EMBL" id="NBSK02000001">
    <property type="protein sequence ID" value="KAJ0227482.1"/>
    <property type="molecule type" value="Genomic_DNA"/>
</dbReference>
<organism evidence="10 11">
    <name type="scientific">Lactuca sativa</name>
    <name type="common">Garden lettuce</name>
    <dbReference type="NCBI Taxonomy" id="4236"/>
    <lineage>
        <taxon>Eukaryota</taxon>
        <taxon>Viridiplantae</taxon>
        <taxon>Streptophyta</taxon>
        <taxon>Embryophyta</taxon>
        <taxon>Tracheophyta</taxon>
        <taxon>Spermatophyta</taxon>
        <taxon>Magnoliopsida</taxon>
        <taxon>eudicotyledons</taxon>
        <taxon>Gunneridae</taxon>
        <taxon>Pentapetalae</taxon>
        <taxon>asterids</taxon>
        <taxon>campanulids</taxon>
        <taxon>Asterales</taxon>
        <taxon>Asteraceae</taxon>
        <taxon>Cichorioideae</taxon>
        <taxon>Cichorieae</taxon>
        <taxon>Lactucinae</taxon>
        <taxon>Lactuca</taxon>
    </lineage>
</organism>
<dbReference type="PRINTS" id="PR00463">
    <property type="entry name" value="EP450I"/>
</dbReference>
<evidence type="ECO:0000313" key="11">
    <source>
        <dbReference type="Proteomes" id="UP000235145"/>
    </source>
</evidence>
<dbReference type="Gene3D" id="1.10.630.10">
    <property type="entry name" value="Cytochrome P450"/>
    <property type="match status" value="1"/>
</dbReference>
<dbReference type="InterPro" id="IPR036396">
    <property type="entry name" value="Cyt_P450_sf"/>
</dbReference>
<evidence type="ECO:0000256" key="8">
    <source>
        <dbReference type="PIRSR" id="PIRSR602401-1"/>
    </source>
</evidence>
<dbReference type="PRINTS" id="PR00385">
    <property type="entry name" value="P450"/>
</dbReference>
<evidence type="ECO:0000313" key="10">
    <source>
        <dbReference type="EMBL" id="KAJ0227482.1"/>
    </source>
</evidence>
<dbReference type="Proteomes" id="UP000235145">
    <property type="component" value="Unassembled WGS sequence"/>
</dbReference>
<keyword evidence="5" id="KW-0560">Oxidoreductase</keyword>
<feature type="binding site" description="axial binding residue" evidence="8">
    <location>
        <position position="441"/>
    </location>
    <ligand>
        <name>heme</name>
        <dbReference type="ChEBI" id="CHEBI:30413"/>
    </ligand>
    <ligandPart>
        <name>Fe</name>
        <dbReference type="ChEBI" id="CHEBI:18248"/>
    </ligandPart>
</feature>
<keyword evidence="11" id="KW-1185">Reference proteome</keyword>